<evidence type="ECO:0000313" key="2">
    <source>
        <dbReference type="Proteomes" id="UP000007509"/>
    </source>
</evidence>
<comment type="caution">
    <text evidence="1">The sequence shown here is derived from an EMBL/GenBank/DDBJ whole genome shotgun (WGS) entry which is preliminary data.</text>
</comment>
<evidence type="ECO:0000313" key="1">
    <source>
        <dbReference type="EMBL" id="EJL70504.1"/>
    </source>
</evidence>
<name>J3CFB0_9FLAO</name>
<feature type="non-terminal residue" evidence="1">
    <location>
        <position position="78"/>
    </location>
</feature>
<dbReference type="OrthoDB" id="1253590at2"/>
<reference evidence="1 2" key="1">
    <citation type="journal article" date="2012" name="J. Bacteriol.">
        <title>Twenty-one genome sequences from Pseudomonas species and 19 genome sequences from diverse bacteria isolated from the rhizosphere and endosphere of Populus deltoides.</title>
        <authorList>
            <person name="Brown S.D."/>
            <person name="Utturkar S.M."/>
            <person name="Klingeman D.M."/>
            <person name="Johnson C.M."/>
            <person name="Martin S.L."/>
            <person name="Land M.L."/>
            <person name="Lu T.Y."/>
            <person name="Schadt C.W."/>
            <person name="Doktycz M.J."/>
            <person name="Pelletier D.A."/>
        </authorList>
    </citation>
    <scope>NUCLEOTIDE SEQUENCE [LARGE SCALE GENOMIC DNA]</scope>
    <source>
        <strain evidence="1 2">CF314</strain>
    </source>
</reference>
<organism evidence="1 2">
    <name type="scientific">Chryseobacterium populi</name>
    <dbReference type="NCBI Taxonomy" id="1144316"/>
    <lineage>
        <taxon>Bacteria</taxon>
        <taxon>Pseudomonadati</taxon>
        <taxon>Bacteroidota</taxon>
        <taxon>Flavobacteriia</taxon>
        <taxon>Flavobacteriales</taxon>
        <taxon>Weeksellaceae</taxon>
        <taxon>Chryseobacterium group</taxon>
        <taxon>Chryseobacterium</taxon>
    </lineage>
</organism>
<dbReference type="RefSeq" id="WP_007844786.1">
    <property type="nucleotide sequence ID" value="NZ_AKJY01000054.1"/>
</dbReference>
<dbReference type="AlphaFoldDB" id="J3CFB0"/>
<dbReference type="Proteomes" id="UP000007509">
    <property type="component" value="Unassembled WGS sequence"/>
</dbReference>
<dbReference type="EMBL" id="AKJY01000054">
    <property type="protein sequence ID" value="EJL70504.1"/>
    <property type="molecule type" value="Genomic_DNA"/>
</dbReference>
<keyword evidence="2" id="KW-1185">Reference proteome</keyword>
<gene>
    <name evidence="1" type="ORF">PMI13_02839</name>
</gene>
<protein>
    <submittedName>
        <fullName evidence="1">Uncharacterized protein</fullName>
    </submittedName>
</protein>
<accession>J3CFB0</accession>
<sequence length="78" mass="9136">MKGSNIVLMLLLLGFTELKSQEKNIFLSPDQPAKCEKLKQGKFLRVGYPIETWFMTIKDNVQTEYYNDGKDYIKSRLE</sequence>
<proteinExistence type="predicted"/>